<organism evidence="1 2">
    <name type="scientific">Polarella glacialis</name>
    <name type="common">Dinoflagellate</name>
    <dbReference type="NCBI Taxonomy" id="89957"/>
    <lineage>
        <taxon>Eukaryota</taxon>
        <taxon>Sar</taxon>
        <taxon>Alveolata</taxon>
        <taxon>Dinophyceae</taxon>
        <taxon>Suessiales</taxon>
        <taxon>Suessiaceae</taxon>
        <taxon>Polarella</taxon>
    </lineage>
</organism>
<dbReference type="InterPro" id="IPR044288">
    <property type="entry name" value="ZNF598/HEL2"/>
</dbReference>
<evidence type="ECO:0000313" key="2">
    <source>
        <dbReference type="Proteomes" id="UP000654075"/>
    </source>
</evidence>
<accession>A0A813EMN0</accession>
<gene>
    <name evidence="1" type="ORF">PGLA1383_LOCUS21518</name>
</gene>
<dbReference type="GO" id="GO:0072344">
    <property type="term" value="P:rescue of stalled ribosome"/>
    <property type="evidence" value="ECO:0007669"/>
    <property type="project" value="InterPro"/>
</dbReference>
<evidence type="ECO:0008006" key="3">
    <source>
        <dbReference type="Google" id="ProtNLM"/>
    </source>
</evidence>
<dbReference type="AlphaFoldDB" id="A0A813EMN0"/>
<proteinExistence type="predicted"/>
<sequence length="120" mass="13408">CGHAEVCWLCTVRLRAVLRDFRCPVCKEELPEVALVADAREDAATRSGASVGGALRDAKLGLVYGSMAIRDEVERLFDYSCWQRGCCEAGRCFSTLAALEKHLLDQHKRKFCPTCLNDRK</sequence>
<dbReference type="GO" id="GO:0043022">
    <property type="term" value="F:ribosome binding"/>
    <property type="evidence" value="ECO:0007669"/>
    <property type="project" value="TreeGrafter"/>
</dbReference>
<protein>
    <recommendedName>
        <fullName evidence="3">RING-type E3 ubiquitin transferase</fullName>
    </recommendedName>
</protein>
<dbReference type="EMBL" id="CAJNNV010015248">
    <property type="protein sequence ID" value="CAE8603304.1"/>
    <property type="molecule type" value="Genomic_DNA"/>
</dbReference>
<dbReference type="GO" id="GO:0061630">
    <property type="term" value="F:ubiquitin protein ligase activity"/>
    <property type="evidence" value="ECO:0007669"/>
    <property type="project" value="InterPro"/>
</dbReference>
<keyword evidence="2" id="KW-1185">Reference proteome</keyword>
<comment type="caution">
    <text evidence="1">The sequence shown here is derived from an EMBL/GenBank/DDBJ whole genome shotgun (WGS) entry which is preliminary data.</text>
</comment>
<dbReference type="PANTHER" id="PTHR22938">
    <property type="entry name" value="ZINC FINGER PROTEIN 598"/>
    <property type="match status" value="1"/>
</dbReference>
<evidence type="ECO:0000313" key="1">
    <source>
        <dbReference type="EMBL" id="CAE8603304.1"/>
    </source>
</evidence>
<dbReference type="OrthoDB" id="3838338at2759"/>
<dbReference type="GO" id="GO:0016567">
    <property type="term" value="P:protein ubiquitination"/>
    <property type="evidence" value="ECO:0007669"/>
    <property type="project" value="TreeGrafter"/>
</dbReference>
<name>A0A813EMN0_POLGL</name>
<feature type="non-terminal residue" evidence="1">
    <location>
        <position position="120"/>
    </location>
</feature>
<feature type="non-terminal residue" evidence="1">
    <location>
        <position position="1"/>
    </location>
</feature>
<reference evidence="1" key="1">
    <citation type="submission" date="2021-02" db="EMBL/GenBank/DDBJ databases">
        <authorList>
            <person name="Dougan E. K."/>
            <person name="Rhodes N."/>
            <person name="Thang M."/>
            <person name="Chan C."/>
        </authorList>
    </citation>
    <scope>NUCLEOTIDE SEQUENCE</scope>
</reference>
<dbReference type="PANTHER" id="PTHR22938:SF0">
    <property type="entry name" value="E3 UBIQUITIN-PROTEIN LIGASE ZNF598"/>
    <property type="match status" value="1"/>
</dbReference>
<dbReference type="Proteomes" id="UP000654075">
    <property type="component" value="Unassembled WGS sequence"/>
</dbReference>